<dbReference type="Pfam" id="PF13469">
    <property type="entry name" value="Sulfotransfer_3"/>
    <property type="match status" value="1"/>
</dbReference>
<accession>A0A975HKX7</accession>
<keyword evidence="1" id="KW-0808">Transferase</keyword>
<protein>
    <submittedName>
        <fullName evidence="3">Sulfotransferase</fullName>
    </submittedName>
</protein>
<dbReference type="PROSITE" id="PS50005">
    <property type="entry name" value="TPR"/>
    <property type="match status" value="1"/>
</dbReference>
<dbReference type="InterPro" id="IPR011990">
    <property type="entry name" value="TPR-like_helical_dom_sf"/>
</dbReference>
<dbReference type="EMBL" id="CP072110">
    <property type="protein sequence ID" value="QTH64769.1"/>
    <property type="molecule type" value="Genomic_DNA"/>
</dbReference>
<evidence type="ECO:0000313" key="3">
    <source>
        <dbReference type="EMBL" id="QTH64769.1"/>
    </source>
</evidence>
<dbReference type="SUPFAM" id="SSF48452">
    <property type="entry name" value="TPR-like"/>
    <property type="match status" value="1"/>
</dbReference>
<dbReference type="PANTHER" id="PTHR12788">
    <property type="entry name" value="PROTEIN-TYROSINE SULFOTRANSFERASE 2"/>
    <property type="match status" value="1"/>
</dbReference>
<name>A0A975HKX7_9GAMM</name>
<dbReference type="InterPro" id="IPR026634">
    <property type="entry name" value="TPST-like"/>
</dbReference>
<gene>
    <name evidence="3" type="ORF">J1N51_04720</name>
</gene>
<dbReference type="Proteomes" id="UP000682739">
    <property type="component" value="Chromosome"/>
</dbReference>
<dbReference type="KEGG" id="psym:J1N51_04720"/>
<dbReference type="InterPro" id="IPR019734">
    <property type="entry name" value="TPR_rpt"/>
</dbReference>
<dbReference type="InterPro" id="IPR027417">
    <property type="entry name" value="P-loop_NTPase"/>
</dbReference>
<proteinExistence type="predicted"/>
<reference evidence="3" key="1">
    <citation type="submission" date="2021-03" db="EMBL/GenBank/DDBJ databases">
        <title>Description of Psychrosphaera ytuae sp. nov. isolated from deep sea sediment of South China Sea.</title>
        <authorList>
            <person name="Zhang J."/>
            <person name="Xu X.-D."/>
        </authorList>
    </citation>
    <scope>NUCLEOTIDE SEQUENCE</scope>
    <source>
        <strain evidence="3">MTZ26</strain>
    </source>
</reference>
<keyword evidence="2" id="KW-0802">TPR repeat</keyword>
<sequence length="488" mass="55371">MDQQHYQLANSLIKEVEQGNRERFHQKAQQLISEQALLGKLWGSVAKLAMTLGDNIIAIEAITRYYQSTNTTDSLIQTLGVYGELGRFDLAEPLISGVKTDSSNPNLTYFCGVMYSQLGDFVKARDYLERTLSLSPQAASAWLSLAAITSAEQAPDVKAKLEQSYQNRVPTNPIEKIQYLYALCRLNELCGDIKAAFLSAQQAAEVGKNQIRNQTYEIGEEFQLTESIKGLFDFEFVQKYRLQATEDEPTPIFVLGLPRSGTTLLSQLILKHANKEHAVVGGDELRYCQKSLLPLGLRQMCNAKEDSQNPDVIKRIIKHFRAEYMYRLQADYGNATVVVDKSLDLYRYAGLLACAFPNAIFVHINREQRDVAWSCYKHFFNKGIPWCYDLAEMKHFFEDFFGQIDHWRTILSERFIDIEYESLVSKPQGILEQVLSSANLAFEGDINNGPVNKTKVATNSLYYVRQPLSTSFINKSMPLAEEFSLFNA</sequence>
<feature type="repeat" description="TPR" evidence="2">
    <location>
        <begin position="105"/>
        <end position="138"/>
    </location>
</feature>
<keyword evidence="4" id="KW-1185">Reference proteome</keyword>
<dbReference type="AlphaFoldDB" id="A0A975HKX7"/>
<dbReference type="Gene3D" id="1.25.40.10">
    <property type="entry name" value="Tetratricopeptide repeat domain"/>
    <property type="match status" value="1"/>
</dbReference>
<evidence type="ECO:0000256" key="2">
    <source>
        <dbReference type="PROSITE-ProRule" id="PRU00339"/>
    </source>
</evidence>
<evidence type="ECO:0000256" key="1">
    <source>
        <dbReference type="ARBA" id="ARBA00022679"/>
    </source>
</evidence>
<dbReference type="PANTHER" id="PTHR12788:SF10">
    <property type="entry name" value="PROTEIN-TYROSINE SULFOTRANSFERASE"/>
    <property type="match status" value="1"/>
</dbReference>
<dbReference type="SUPFAM" id="SSF52540">
    <property type="entry name" value="P-loop containing nucleoside triphosphate hydrolases"/>
    <property type="match status" value="1"/>
</dbReference>
<dbReference type="RefSeq" id="WP_208832823.1">
    <property type="nucleotide sequence ID" value="NZ_CP072110.1"/>
</dbReference>
<evidence type="ECO:0000313" key="4">
    <source>
        <dbReference type="Proteomes" id="UP000682739"/>
    </source>
</evidence>
<organism evidence="3 4">
    <name type="scientific">Psychrosphaera ytuae</name>
    <dbReference type="NCBI Taxonomy" id="2820710"/>
    <lineage>
        <taxon>Bacteria</taxon>
        <taxon>Pseudomonadati</taxon>
        <taxon>Pseudomonadota</taxon>
        <taxon>Gammaproteobacteria</taxon>
        <taxon>Alteromonadales</taxon>
        <taxon>Pseudoalteromonadaceae</taxon>
        <taxon>Psychrosphaera</taxon>
    </lineage>
</organism>
<dbReference type="Gene3D" id="3.40.50.300">
    <property type="entry name" value="P-loop containing nucleotide triphosphate hydrolases"/>
    <property type="match status" value="1"/>
</dbReference>
<dbReference type="GO" id="GO:0008476">
    <property type="term" value="F:protein-tyrosine sulfotransferase activity"/>
    <property type="evidence" value="ECO:0007669"/>
    <property type="project" value="InterPro"/>
</dbReference>